<organism evidence="1 2">
    <name type="scientific">Anaerocolumna cellulosilytica</name>
    <dbReference type="NCBI Taxonomy" id="433286"/>
    <lineage>
        <taxon>Bacteria</taxon>
        <taxon>Bacillati</taxon>
        <taxon>Bacillota</taxon>
        <taxon>Clostridia</taxon>
        <taxon>Lachnospirales</taxon>
        <taxon>Lachnospiraceae</taxon>
        <taxon>Anaerocolumna</taxon>
    </lineage>
</organism>
<protein>
    <submittedName>
        <fullName evidence="1">Uncharacterized protein</fullName>
    </submittedName>
</protein>
<gene>
    <name evidence="1" type="ORF">acsn021_18170</name>
</gene>
<dbReference type="Proteomes" id="UP000515561">
    <property type="component" value="Chromosome"/>
</dbReference>
<name>A0A6S6R5B5_9FIRM</name>
<dbReference type="AlphaFoldDB" id="A0A6S6R5B5"/>
<reference evidence="1 2" key="1">
    <citation type="journal article" date="2016" name="Int. J. Syst. Evol. Microbiol.">
        <title>Descriptions of Anaerotaenia torta gen. nov., sp. nov. and Anaerocolumna cellulosilytica gen. nov., sp. nov. isolated from a methanogenic reactor of cattle waste.</title>
        <authorList>
            <person name="Uek A."/>
            <person name="Ohtaki Y."/>
            <person name="Kaku N."/>
            <person name="Ueki K."/>
        </authorList>
    </citation>
    <scope>NUCLEOTIDE SEQUENCE [LARGE SCALE GENOMIC DNA]</scope>
    <source>
        <strain evidence="1 2">SN021</strain>
    </source>
</reference>
<evidence type="ECO:0000313" key="1">
    <source>
        <dbReference type="EMBL" id="BCJ94248.1"/>
    </source>
</evidence>
<dbReference type="KEGG" id="acel:acsn021_18170"/>
<proteinExistence type="predicted"/>
<sequence>MPNKILPQAESFITTYPKDTNALSILLQHKEALGWLMNCFIQLTSYDNTYLDYYDFYYRNCPILDVQRIKKSIIGEKPEDVINFIIEAIEKKYYIYLLINTKYIPKYQSKKDWVHDLFVYGYNRKDELFYIADNFDHGKYGKATCTFQELEKAIRYFPQKDFAYQGFRNCIELLSYNKEPRARLEPYRINLSIEDYLESNPTRGWYVNNAMWDEEETRKRTFGITCYNTIYNHLEFAHNKGYFGQGSNQAFFLMWEHKKTMTMRLRHLRRLNLLKEEECISQYMKLEEQALIALSLKLKYTVKSDDRNLISIRSYYDTIKETEEKVLNKLLIQLKEI</sequence>
<dbReference type="EMBL" id="AP023367">
    <property type="protein sequence ID" value="BCJ94248.1"/>
    <property type="molecule type" value="Genomic_DNA"/>
</dbReference>
<accession>A0A6S6R5B5</accession>
<evidence type="ECO:0000313" key="2">
    <source>
        <dbReference type="Proteomes" id="UP000515561"/>
    </source>
</evidence>
<keyword evidence="2" id="KW-1185">Reference proteome</keyword>
<dbReference type="RefSeq" id="WP_184091207.1">
    <property type="nucleotide sequence ID" value="NZ_AP023367.1"/>
</dbReference>